<organism evidence="1 2">
    <name type="scientific">Hyalomma asiaticum</name>
    <name type="common">Tick</name>
    <dbReference type="NCBI Taxonomy" id="266040"/>
    <lineage>
        <taxon>Eukaryota</taxon>
        <taxon>Metazoa</taxon>
        <taxon>Ecdysozoa</taxon>
        <taxon>Arthropoda</taxon>
        <taxon>Chelicerata</taxon>
        <taxon>Arachnida</taxon>
        <taxon>Acari</taxon>
        <taxon>Parasitiformes</taxon>
        <taxon>Ixodida</taxon>
        <taxon>Ixodoidea</taxon>
        <taxon>Ixodidae</taxon>
        <taxon>Hyalomminae</taxon>
        <taxon>Hyalomma</taxon>
    </lineage>
</organism>
<reference evidence="1" key="1">
    <citation type="submission" date="2020-05" db="EMBL/GenBank/DDBJ databases">
        <title>Large-scale comparative analyses of tick genomes elucidate their genetic diversity and vector capacities.</title>
        <authorList>
            <person name="Jia N."/>
            <person name="Wang J."/>
            <person name="Shi W."/>
            <person name="Du L."/>
            <person name="Sun Y."/>
            <person name="Zhan W."/>
            <person name="Jiang J."/>
            <person name="Wang Q."/>
            <person name="Zhang B."/>
            <person name="Ji P."/>
            <person name="Sakyi L.B."/>
            <person name="Cui X."/>
            <person name="Yuan T."/>
            <person name="Jiang B."/>
            <person name="Yang W."/>
            <person name="Lam T.T.-Y."/>
            <person name="Chang Q."/>
            <person name="Ding S."/>
            <person name="Wang X."/>
            <person name="Zhu J."/>
            <person name="Ruan X."/>
            <person name="Zhao L."/>
            <person name="Wei J."/>
            <person name="Que T."/>
            <person name="Du C."/>
            <person name="Cheng J."/>
            <person name="Dai P."/>
            <person name="Han X."/>
            <person name="Huang E."/>
            <person name="Gao Y."/>
            <person name="Liu J."/>
            <person name="Shao H."/>
            <person name="Ye R."/>
            <person name="Li L."/>
            <person name="Wei W."/>
            <person name="Wang X."/>
            <person name="Wang C."/>
            <person name="Yang T."/>
            <person name="Huo Q."/>
            <person name="Li W."/>
            <person name="Guo W."/>
            <person name="Chen H."/>
            <person name="Zhou L."/>
            <person name="Ni X."/>
            <person name="Tian J."/>
            <person name="Zhou Y."/>
            <person name="Sheng Y."/>
            <person name="Liu T."/>
            <person name="Pan Y."/>
            <person name="Xia L."/>
            <person name="Li J."/>
            <person name="Zhao F."/>
            <person name="Cao W."/>
        </authorList>
    </citation>
    <scope>NUCLEOTIDE SEQUENCE</scope>
    <source>
        <strain evidence="1">Hyas-2018</strain>
    </source>
</reference>
<protein>
    <submittedName>
        <fullName evidence="1">Uncharacterized protein</fullName>
    </submittedName>
</protein>
<gene>
    <name evidence="1" type="ORF">HPB50_004388</name>
</gene>
<keyword evidence="2" id="KW-1185">Reference proteome</keyword>
<accession>A0ACB7RU93</accession>
<dbReference type="EMBL" id="CM023487">
    <property type="protein sequence ID" value="KAH6925376.1"/>
    <property type="molecule type" value="Genomic_DNA"/>
</dbReference>
<proteinExistence type="predicted"/>
<dbReference type="Proteomes" id="UP000821845">
    <property type="component" value="Chromosome 7"/>
</dbReference>
<comment type="caution">
    <text evidence="1">The sequence shown here is derived from an EMBL/GenBank/DDBJ whole genome shotgun (WGS) entry which is preliminary data.</text>
</comment>
<name>A0ACB7RU93_HYAAI</name>
<evidence type="ECO:0000313" key="1">
    <source>
        <dbReference type="EMBL" id="KAH6925376.1"/>
    </source>
</evidence>
<sequence>MKDTRQIVAPVLEGFPKEVNFKERTEKSLVTELSSMEGIKFAIYADDINIWSVDGSQGYVQISLQEAVGCVEVCIKEMGLKLSL</sequence>
<evidence type="ECO:0000313" key="2">
    <source>
        <dbReference type="Proteomes" id="UP000821845"/>
    </source>
</evidence>